<dbReference type="GO" id="GO:0032259">
    <property type="term" value="P:methylation"/>
    <property type="evidence" value="ECO:0007669"/>
    <property type="project" value="UniProtKB-KW"/>
</dbReference>
<dbReference type="CDD" id="cd02440">
    <property type="entry name" value="AdoMet_MTases"/>
    <property type="match status" value="1"/>
</dbReference>
<dbReference type="InterPro" id="IPR053173">
    <property type="entry name" value="SAM-binding_MTase"/>
</dbReference>
<dbReference type="InterPro" id="IPR036390">
    <property type="entry name" value="WH_DNA-bd_sf"/>
</dbReference>
<dbReference type="InterPro" id="IPR036388">
    <property type="entry name" value="WH-like_DNA-bd_sf"/>
</dbReference>
<dbReference type="RefSeq" id="WP_345733003.1">
    <property type="nucleotide sequence ID" value="NZ_BAAAYN010000060.1"/>
</dbReference>
<dbReference type="GO" id="GO:0008168">
    <property type="term" value="F:methyltransferase activity"/>
    <property type="evidence" value="ECO:0007669"/>
    <property type="project" value="UniProtKB-KW"/>
</dbReference>
<evidence type="ECO:0000313" key="3">
    <source>
        <dbReference type="EMBL" id="GAA3396730.1"/>
    </source>
</evidence>
<protein>
    <submittedName>
        <fullName evidence="3">Class I SAM-dependent methyltransferase</fullName>
    </submittedName>
</protein>
<dbReference type="InterPro" id="IPR048711">
    <property type="entry name" value="WHD_Rv2258c"/>
</dbReference>
<keyword evidence="4" id="KW-1185">Reference proteome</keyword>
<dbReference type="Proteomes" id="UP001501676">
    <property type="component" value="Unassembled WGS sequence"/>
</dbReference>
<feature type="domain" description="Methyltransferase" evidence="1">
    <location>
        <begin position="179"/>
        <end position="296"/>
    </location>
</feature>
<name>A0ABP6T9G9_9ACTN</name>
<sequence>MTTTTEPAAIDLERVQAFAQKVSGDGALAANAVLAYLGDRLGLWRALAAVPRATSTELAERTGLAERYLREWLAAQAAAGYLEYDPVTRAFTLPAEYAAVLADDDSPAALAGVFEFIAAAWASSDRLAHAFATGAGIGWHDQDPRLTTAVERNFRPFYTGYLLQEWLPALDGVAERLRAGARVLDVGCGLGTATLLLAEAFPASVFTGVDADAESIRRARGAAARAGLAERVTFREAHAGASDPETTTDPVEGEWDLVCYFDALHDLGDPAGALRQARASLAPGGVVMAVEPFAGDALEENLNPVGLTWYASSALVCVPNSLAQPGAAALGAQAGPERLLATFREAGFTRTRVAATTPFNLVIEARA</sequence>
<proteinExistence type="predicted"/>
<keyword evidence="3" id="KW-0808">Transferase</keyword>
<dbReference type="Gene3D" id="1.10.10.10">
    <property type="entry name" value="Winged helix-like DNA-binding domain superfamily/Winged helix DNA-binding domain"/>
    <property type="match status" value="1"/>
</dbReference>
<accession>A0ABP6T9G9</accession>
<evidence type="ECO:0000259" key="1">
    <source>
        <dbReference type="Pfam" id="PF13847"/>
    </source>
</evidence>
<gene>
    <name evidence="3" type="ORF">GCM10020369_74410</name>
</gene>
<dbReference type="Pfam" id="PF13847">
    <property type="entry name" value="Methyltransf_31"/>
    <property type="match status" value="1"/>
</dbReference>
<organism evidence="3 4">
    <name type="scientific">Cryptosporangium minutisporangium</name>
    <dbReference type="NCBI Taxonomy" id="113569"/>
    <lineage>
        <taxon>Bacteria</taxon>
        <taxon>Bacillati</taxon>
        <taxon>Actinomycetota</taxon>
        <taxon>Actinomycetes</taxon>
        <taxon>Cryptosporangiales</taxon>
        <taxon>Cryptosporangiaceae</taxon>
        <taxon>Cryptosporangium</taxon>
    </lineage>
</organism>
<reference evidence="4" key="1">
    <citation type="journal article" date="2019" name="Int. J. Syst. Evol. Microbiol.">
        <title>The Global Catalogue of Microorganisms (GCM) 10K type strain sequencing project: providing services to taxonomists for standard genome sequencing and annotation.</title>
        <authorList>
            <consortium name="The Broad Institute Genomics Platform"/>
            <consortium name="The Broad Institute Genome Sequencing Center for Infectious Disease"/>
            <person name="Wu L."/>
            <person name="Ma J."/>
        </authorList>
    </citation>
    <scope>NUCLEOTIDE SEQUENCE [LARGE SCALE GENOMIC DNA]</scope>
    <source>
        <strain evidence="4">JCM 9458</strain>
    </source>
</reference>
<dbReference type="InterPro" id="IPR025714">
    <property type="entry name" value="Methyltranfer_dom"/>
</dbReference>
<dbReference type="Pfam" id="PF21320">
    <property type="entry name" value="WHD_Rv2258c"/>
    <property type="match status" value="1"/>
</dbReference>
<evidence type="ECO:0000313" key="4">
    <source>
        <dbReference type="Proteomes" id="UP001501676"/>
    </source>
</evidence>
<dbReference type="Gene3D" id="3.40.50.150">
    <property type="entry name" value="Vaccinia Virus protein VP39"/>
    <property type="match status" value="1"/>
</dbReference>
<dbReference type="InterPro" id="IPR029063">
    <property type="entry name" value="SAM-dependent_MTases_sf"/>
</dbReference>
<dbReference type="PANTHER" id="PTHR45128:SF2">
    <property type="entry name" value="METHYLTRANSFERASE DOMAIN-CONTAINING PROTEIN"/>
    <property type="match status" value="1"/>
</dbReference>
<feature type="domain" description="S-adenosylmethionine-dependent methyltransferase Rv2258c-like winged HTH" evidence="2">
    <location>
        <begin position="29"/>
        <end position="102"/>
    </location>
</feature>
<dbReference type="PANTHER" id="PTHR45128">
    <property type="entry name" value="METHYLTRANSFERASE TYPE 11"/>
    <property type="match status" value="1"/>
</dbReference>
<evidence type="ECO:0000259" key="2">
    <source>
        <dbReference type="Pfam" id="PF21320"/>
    </source>
</evidence>
<keyword evidence="3" id="KW-0489">Methyltransferase</keyword>
<dbReference type="EMBL" id="BAAAYN010000060">
    <property type="protein sequence ID" value="GAA3396730.1"/>
    <property type="molecule type" value="Genomic_DNA"/>
</dbReference>
<dbReference type="SUPFAM" id="SSF53335">
    <property type="entry name" value="S-adenosyl-L-methionine-dependent methyltransferases"/>
    <property type="match status" value="1"/>
</dbReference>
<comment type="caution">
    <text evidence="3">The sequence shown here is derived from an EMBL/GenBank/DDBJ whole genome shotgun (WGS) entry which is preliminary data.</text>
</comment>
<dbReference type="SUPFAM" id="SSF46785">
    <property type="entry name" value="Winged helix' DNA-binding domain"/>
    <property type="match status" value="1"/>
</dbReference>